<dbReference type="PANTHER" id="PTHR30404:SF0">
    <property type="entry name" value="N-ACETYLMURAMOYL-L-ALANINE AMIDASE AMIC"/>
    <property type="match status" value="1"/>
</dbReference>
<dbReference type="CDD" id="cd02696">
    <property type="entry name" value="MurNAc-LAA"/>
    <property type="match status" value="1"/>
</dbReference>
<proteinExistence type="predicted"/>
<dbReference type="Gene3D" id="3.40.630.40">
    <property type="entry name" value="Zn-dependent exopeptidases"/>
    <property type="match status" value="1"/>
</dbReference>
<dbReference type="SUPFAM" id="SSF53187">
    <property type="entry name" value="Zn-dependent exopeptidases"/>
    <property type="match status" value="1"/>
</dbReference>
<dbReference type="Proteomes" id="UP000724149">
    <property type="component" value="Unassembled WGS sequence"/>
</dbReference>
<evidence type="ECO:0000259" key="2">
    <source>
        <dbReference type="SMART" id="SM00646"/>
    </source>
</evidence>
<comment type="caution">
    <text evidence="3">The sequence shown here is derived from an EMBL/GenBank/DDBJ whole genome shotgun (WGS) entry which is preliminary data.</text>
</comment>
<evidence type="ECO:0000313" key="3">
    <source>
        <dbReference type="EMBL" id="MBM6924047.1"/>
    </source>
</evidence>
<dbReference type="InterPro" id="IPR002508">
    <property type="entry name" value="MurNAc-LAA_cat"/>
</dbReference>
<feature type="domain" description="MurNAc-LAA" evidence="2">
    <location>
        <begin position="106"/>
        <end position="219"/>
    </location>
</feature>
<organism evidence="3 4">
    <name type="scientific">Hydrogenoanaerobacterium saccharovorans</name>
    <dbReference type="NCBI Taxonomy" id="474960"/>
    <lineage>
        <taxon>Bacteria</taxon>
        <taxon>Bacillati</taxon>
        <taxon>Bacillota</taxon>
        <taxon>Clostridia</taxon>
        <taxon>Eubacteriales</taxon>
        <taxon>Oscillospiraceae</taxon>
        <taxon>Hydrogenoanaerobacterium</taxon>
    </lineage>
</organism>
<keyword evidence="1" id="KW-0378">Hydrolase</keyword>
<keyword evidence="4" id="KW-1185">Reference proteome</keyword>
<dbReference type="Pfam" id="PF01520">
    <property type="entry name" value="Amidase_3"/>
    <property type="match status" value="1"/>
</dbReference>
<name>A0ABS2GNN2_9FIRM</name>
<dbReference type="EMBL" id="JACSNR010000010">
    <property type="protein sequence ID" value="MBM6924047.1"/>
    <property type="molecule type" value="Genomic_DNA"/>
</dbReference>
<dbReference type="SMART" id="SM00646">
    <property type="entry name" value="Ami_3"/>
    <property type="match status" value="1"/>
</dbReference>
<evidence type="ECO:0000256" key="1">
    <source>
        <dbReference type="ARBA" id="ARBA00022801"/>
    </source>
</evidence>
<gene>
    <name evidence="3" type="ORF">H9X81_10170</name>
</gene>
<accession>A0ABS2GNN2</accession>
<reference evidence="3 4" key="1">
    <citation type="journal article" date="2021" name="Sci. Rep.">
        <title>The distribution of antibiotic resistance genes in chicken gut microbiota commensals.</title>
        <authorList>
            <person name="Juricova H."/>
            <person name="Matiasovicova J."/>
            <person name="Kubasova T."/>
            <person name="Cejkova D."/>
            <person name="Rychlik I."/>
        </authorList>
    </citation>
    <scope>NUCLEOTIDE SEQUENCE [LARGE SCALE GENOMIC DNA]</scope>
    <source>
        <strain evidence="3 4">An564</strain>
    </source>
</reference>
<protein>
    <submittedName>
        <fullName evidence="3">N-acetylmuramoyl-L-alanine amidase</fullName>
    </submittedName>
</protein>
<dbReference type="InterPro" id="IPR050695">
    <property type="entry name" value="N-acetylmuramoyl_amidase_3"/>
</dbReference>
<dbReference type="PANTHER" id="PTHR30404">
    <property type="entry name" value="N-ACETYLMURAMOYL-L-ALANINE AMIDASE"/>
    <property type="match status" value="1"/>
</dbReference>
<evidence type="ECO:0000313" key="4">
    <source>
        <dbReference type="Proteomes" id="UP000724149"/>
    </source>
</evidence>
<sequence length="224" mass="24916">MILLTVLMILLGSFYKLEEAIPTSLSRLSRPTIILDAGHGGEDGGAVGVDGIIEKDINLSIAQNLRDLLVMNGYTVVMTRDSDTAIYDPGMETLREKKVSDLENRLELMKEYPGSIFISIHQNQFGSPIYSGTQVFYSPNSQTSQELAQIIQEHAKADLDEENNRTIKEVGDEIYLLWNASTTAVMVECGFLSNPDEAHKLVDADYQKRVAFMIFDSLNEYLGG</sequence>